<reference evidence="2 3" key="1">
    <citation type="submission" date="2021-05" db="EMBL/GenBank/DDBJ databases">
        <title>Molecular characterization for Shewanella algae harboring chromosomal blaOXA-55-like strains isolated from clinical and environment sample.</title>
        <authorList>
            <person name="Ohama Y."/>
            <person name="Aoki K."/>
            <person name="Harada S."/>
            <person name="Moriya K."/>
            <person name="Ishii Y."/>
            <person name="Tateda K."/>
        </authorList>
    </citation>
    <scope>NUCLEOTIDE SEQUENCE [LARGE SCALE GENOMIC DNA]</scope>
    <source>
        <strain evidence="2 3">LMG 23746</strain>
    </source>
</reference>
<name>A0ABQ4P8I4_9GAMM</name>
<protein>
    <submittedName>
        <fullName evidence="2">N-acetyltransferase</fullName>
    </submittedName>
</protein>
<dbReference type="InterPro" id="IPR052564">
    <property type="entry name" value="N-acetyltrans/Recomb-assoc"/>
</dbReference>
<proteinExistence type="predicted"/>
<evidence type="ECO:0000313" key="2">
    <source>
        <dbReference type="EMBL" id="GIU43820.1"/>
    </source>
</evidence>
<dbReference type="CDD" id="cd04301">
    <property type="entry name" value="NAT_SF"/>
    <property type="match status" value="1"/>
</dbReference>
<dbReference type="PROSITE" id="PS51186">
    <property type="entry name" value="GNAT"/>
    <property type="match status" value="1"/>
</dbReference>
<dbReference type="SUPFAM" id="SSF55729">
    <property type="entry name" value="Acyl-CoA N-acyltransferases (Nat)"/>
    <property type="match status" value="1"/>
</dbReference>
<dbReference type="InterPro" id="IPR000182">
    <property type="entry name" value="GNAT_dom"/>
</dbReference>
<dbReference type="Pfam" id="PF00583">
    <property type="entry name" value="Acetyltransf_1"/>
    <property type="match status" value="1"/>
</dbReference>
<evidence type="ECO:0000313" key="3">
    <source>
        <dbReference type="Proteomes" id="UP000761574"/>
    </source>
</evidence>
<keyword evidence="3" id="KW-1185">Reference proteome</keyword>
<sequence length="166" mass="19208">MYSVIPYQAGYALQVSRLYHSAVQQIAECHYSAAQKQAWSAAPRSAYHWHKRLTRTAAWLMVDTEQYVGEHWLCVGFINVETHFHSRGYIDSLYVLPEYQGKGLAKTLYQTVERWALQTGVNRLSVDASRLSHALFTSQGFNLHHRRYQEKCGQVFQAFYLSKTLS</sequence>
<dbReference type="PANTHER" id="PTHR43451">
    <property type="entry name" value="ACETYLTRANSFERASE (GNAT) FAMILY PROTEIN"/>
    <property type="match status" value="1"/>
</dbReference>
<dbReference type="Proteomes" id="UP000761574">
    <property type="component" value="Unassembled WGS sequence"/>
</dbReference>
<feature type="domain" description="N-acetyltransferase" evidence="1">
    <location>
        <begin position="13"/>
        <end position="166"/>
    </location>
</feature>
<comment type="caution">
    <text evidence="2">The sequence shown here is derived from an EMBL/GenBank/DDBJ whole genome shotgun (WGS) entry which is preliminary data.</text>
</comment>
<dbReference type="InterPro" id="IPR016181">
    <property type="entry name" value="Acyl_CoA_acyltransferase"/>
</dbReference>
<dbReference type="PANTHER" id="PTHR43451:SF1">
    <property type="entry name" value="ACETYLTRANSFERASE"/>
    <property type="match status" value="1"/>
</dbReference>
<dbReference type="Gene3D" id="3.40.630.30">
    <property type="match status" value="1"/>
</dbReference>
<dbReference type="EMBL" id="BPFB01000007">
    <property type="protein sequence ID" value="GIU43820.1"/>
    <property type="molecule type" value="Genomic_DNA"/>
</dbReference>
<accession>A0ABQ4P8I4</accession>
<organism evidence="2 3">
    <name type="scientific">Shewanella algidipiscicola</name>
    <dbReference type="NCBI Taxonomy" id="614070"/>
    <lineage>
        <taxon>Bacteria</taxon>
        <taxon>Pseudomonadati</taxon>
        <taxon>Pseudomonadota</taxon>
        <taxon>Gammaproteobacteria</taxon>
        <taxon>Alteromonadales</taxon>
        <taxon>Shewanellaceae</taxon>
        <taxon>Shewanella</taxon>
    </lineage>
</organism>
<evidence type="ECO:0000259" key="1">
    <source>
        <dbReference type="PROSITE" id="PS51186"/>
    </source>
</evidence>
<gene>
    <name evidence="2" type="ORF">TUM4630_08000</name>
</gene>